<keyword evidence="1" id="KW-0963">Cytoplasm</keyword>
<keyword evidence="3 7" id="KW-0489">Methyltransferase</keyword>
<dbReference type="AlphaFoldDB" id="A0A0K0Y8V5"/>
<keyword evidence="8" id="KW-1185">Reference proteome</keyword>
<name>A0A0K0Y8V5_9RHOB</name>
<dbReference type="InterPro" id="IPR029063">
    <property type="entry name" value="SAM-dependent_MTases_sf"/>
</dbReference>
<organism evidence="7 8">
    <name type="scientific">Octadecabacter temperatus</name>
    <dbReference type="NCBI Taxonomy" id="1458307"/>
    <lineage>
        <taxon>Bacteria</taxon>
        <taxon>Pseudomonadati</taxon>
        <taxon>Pseudomonadota</taxon>
        <taxon>Alphaproteobacteria</taxon>
        <taxon>Rhodobacterales</taxon>
        <taxon>Roseobacteraceae</taxon>
        <taxon>Octadecabacter</taxon>
    </lineage>
</organism>
<dbReference type="KEGG" id="otm:OSB_28220"/>
<dbReference type="STRING" id="1458307.OSB_28220"/>
<dbReference type="PROSITE" id="PS00092">
    <property type="entry name" value="N6_MTASE"/>
    <property type="match status" value="1"/>
</dbReference>
<dbReference type="PANTHER" id="PTHR47816">
    <property type="entry name" value="RIBOSOMAL RNA SMALL SUBUNIT METHYLTRANSFERASE C"/>
    <property type="match status" value="1"/>
</dbReference>
<evidence type="ECO:0000259" key="6">
    <source>
        <dbReference type="Pfam" id="PF05175"/>
    </source>
</evidence>
<feature type="domain" description="Methyltransferase small" evidence="6">
    <location>
        <begin position="147"/>
        <end position="305"/>
    </location>
</feature>
<evidence type="ECO:0000256" key="2">
    <source>
        <dbReference type="ARBA" id="ARBA00022552"/>
    </source>
</evidence>
<dbReference type="EMBL" id="CP012160">
    <property type="protein sequence ID" value="AKS47345.1"/>
    <property type="molecule type" value="Genomic_DNA"/>
</dbReference>
<evidence type="ECO:0000256" key="4">
    <source>
        <dbReference type="ARBA" id="ARBA00022679"/>
    </source>
</evidence>
<dbReference type="CDD" id="cd02440">
    <property type="entry name" value="AdoMet_MTases"/>
    <property type="match status" value="1"/>
</dbReference>
<keyword evidence="5" id="KW-0949">S-adenosyl-L-methionine</keyword>
<keyword evidence="4 7" id="KW-0808">Transferase</keyword>
<dbReference type="OrthoDB" id="9816072at2"/>
<evidence type="ECO:0000256" key="1">
    <source>
        <dbReference type="ARBA" id="ARBA00022490"/>
    </source>
</evidence>
<dbReference type="Pfam" id="PF05175">
    <property type="entry name" value="MTS"/>
    <property type="match status" value="1"/>
</dbReference>
<reference evidence="7 8" key="1">
    <citation type="journal article" date="2015" name="Genome Announc.">
        <title>Closed Genome Sequence of Octadecabacter temperatus SB1, the First Mesophilic Species of the Genus Octadecabacter.</title>
        <authorList>
            <person name="Voget S."/>
            <person name="Billerbeck S."/>
            <person name="Simon M."/>
            <person name="Daniel R."/>
        </authorList>
    </citation>
    <scope>NUCLEOTIDE SEQUENCE [LARGE SCALE GENOMIC DNA]</scope>
    <source>
        <strain evidence="7 8">SB1</strain>
    </source>
</reference>
<dbReference type="InterPro" id="IPR002052">
    <property type="entry name" value="DNA_methylase_N6_adenine_CS"/>
</dbReference>
<dbReference type="InterPro" id="IPR046977">
    <property type="entry name" value="RsmC/RlmG"/>
</dbReference>
<gene>
    <name evidence="7" type="primary">rsmC</name>
    <name evidence="7" type="ORF">OSB_28220</name>
</gene>
<dbReference type="EC" id="2.1.1.172" evidence="7"/>
<keyword evidence="2" id="KW-0698">rRNA processing</keyword>
<dbReference type="Proteomes" id="UP000067444">
    <property type="component" value="Chromosome"/>
</dbReference>
<dbReference type="RefSeq" id="WP_049835555.1">
    <property type="nucleotide sequence ID" value="NZ_CP012160.1"/>
</dbReference>
<evidence type="ECO:0000256" key="3">
    <source>
        <dbReference type="ARBA" id="ARBA00022603"/>
    </source>
</evidence>
<evidence type="ECO:0000256" key="5">
    <source>
        <dbReference type="ARBA" id="ARBA00022691"/>
    </source>
</evidence>
<dbReference type="GO" id="GO:0003676">
    <property type="term" value="F:nucleic acid binding"/>
    <property type="evidence" value="ECO:0007669"/>
    <property type="project" value="InterPro"/>
</dbReference>
<dbReference type="InterPro" id="IPR007848">
    <property type="entry name" value="Small_mtfrase_dom"/>
</dbReference>
<dbReference type="Gene3D" id="3.40.50.150">
    <property type="entry name" value="Vaccinia Virus protein VP39"/>
    <property type="match status" value="1"/>
</dbReference>
<dbReference type="GO" id="GO:0052914">
    <property type="term" value="F:16S rRNA (guanine(1207)-N(2))-methyltransferase activity"/>
    <property type="evidence" value="ECO:0007669"/>
    <property type="project" value="UniProtKB-EC"/>
</dbReference>
<dbReference type="SUPFAM" id="SSF53335">
    <property type="entry name" value="S-adenosyl-L-methionine-dependent methyltransferases"/>
    <property type="match status" value="1"/>
</dbReference>
<evidence type="ECO:0000313" key="8">
    <source>
        <dbReference type="Proteomes" id="UP000067444"/>
    </source>
</evidence>
<proteinExistence type="predicted"/>
<evidence type="ECO:0000313" key="7">
    <source>
        <dbReference type="EMBL" id="AKS47345.1"/>
    </source>
</evidence>
<accession>A0A0K0Y8V5</accession>
<sequence length="312" mass="33565">MKYSRLFTALDEGLDLSGTLHVLRPPAGYDLAGLSDVSVEATYFPDHQYWDAMGFIGDGVPRAATLVVLPRSKTLARSMIISAIAAGGLVIIDGQKTDGIESIYKDIRKVSAISGVIAKGHGRLFWFEAGATPKWNTTVKSPDGYKTVAGVFSESKIDAGSALLAGHLEDLKGDVADLGAGWGYLSREILTHEGVTQLDMIEAEKTALACAVENTNDPRVTDVWTDALSYTGGPYDTVISNPPFHASRAGDPDLGKGFIATAARILKPRGVFYMVANRHLPYEAELDAKFARVEELSGSGAFKIFRATRPKR</sequence>
<protein>
    <submittedName>
        <fullName evidence="7">Ribosomal RNA small subunit methyltransferase C</fullName>
        <ecNumber evidence="7">2.1.1.172</ecNumber>
    </submittedName>
</protein>
<dbReference type="PANTHER" id="PTHR47816:SF4">
    <property type="entry name" value="RIBOSOMAL RNA SMALL SUBUNIT METHYLTRANSFERASE C"/>
    <property type="match status" value="1"/>
</dbReference>